<dbReference type="Pfam" id="PF07920">
    <property type="entry name" value="DUF1684"/>
    <property type="match status" value="1"/>
</dbReference>
<reference evidence="3 4" key="1">
    <citation type="journal article" date="2020" name="Int. J. Syst. Evol. Microbiol.">
        <title>Reclassification of Streptomyces castelarensis and Streptomyces sporoclivatus as later heterotypic synonyms of Streptomyces antimycoticus.</title>
        <authorList>
            <person name="Komaki H."/>
            <person name="Tamura T."/>
        </authorList>
    </citation>
    <scope>NUCLEOTIDE SEQUENCE [LARGE SCALE GENOMIC DNA]</scope>
    <source>
        <strain evidence="3 4">NBRC 100767</strain>
    </source>
</reference>
<accession>A0A499V1J8</accession>
<gene>
    <name evidence="3" type="ORF">SSPO_100600</name>
</gene>
<dbReference type="SUPFAM" id="SSF54427">
    <property type="entry name" value="NTF2-like"/>
    <property type="match status" value="1"/>
</dbReference>
<evidence type="ECO:0000256" key="1">
    <source>
        <dbReference type="SAM" id="MobiDB-lite"/>
    </source>
</evidence>
<dbReference type="Gene3D" id="3.10.450.50">
    <property type="match status" value="1"/>
</dbReference>
<feature type="region of interest" description="Disordered" evidence="1">
    <location>
        <begin position="174"/>
        <end position="205"/>
    </location>
</feature>
<dbReference type="InterPro" id="IPR032710">
    <property type="entry name" value="NTF2-like_dom_sf"/>
</dbReference>
<proteinExistence type="predicted"/>
<feature type="domain" description="SnoaL-like" evidence="2">
    <location>
        <begin position="216"/>
        <end position="314"/>
    </location>
</feature>
<evidence type="ECO:0000313" key="3">
    <source>
        <dbReference type="EMBL" id="BBJ47342.1"/>
    </source>
</evidence>
<name>A0A499V1J8_9ACTN</name>
<evidence type="ECO:0000259" key="2">
    <source>
        <dbReference type="Pfam" id="PF12680"/>
    </source>
</evidence>
<organism evidence="3 4">
    <name type="scientific">Streptomyces antimycoticus</name>
    <dbReference type="NCBI Taxonomy" id="68175"/>
    <lineage>
        <taxon>Bacteria</taxon>
        <taxon>Bacillati</taxon>
        <taxon>Actinomycetota</taxon>
        <taxon>Actinomycetes</taxon>
        <taxon>Kitasatosporales</taxon>
        <taxon>Streptomycetaceae</taxon>
        <taxon>Streptomyces</taxon>
        <taxon>Streptomyces violaceusniger group</taxon>
    </lineage>
</organism>
<evidence type="ECO:0000313" key="4">
    <source>
        <dbReference type="Proteomes" id="UP000463951"/>
    </source>
</evidence>
<dbReference type="InterPro" id="IPR037401">
    <property type="entry name" value="SnoaL-like"/>
</dbReference>
<dbReference type="AlphaFoldDB" id="A0A499V1J8"/>
<feature type="compositionally biased region" description="Basic residues" evidence="1">
    <location>
        <begin position="174"/>
        <end position="189"/>
    </location>
</feature>
<sequence length="337" mass="37745">MSFPGGRRGTIEELRGAHVLVVWDPAAPTLVGLRGIEAWPWDPAWAVEAEYRPAEAGRLLEVTRPTSPSTRDTLPAPGDLVFDLRGERHTLRAFGVGGDILPITFTDGTSGTDTPGMGRWLILPRPKDATGTARIDFNRAVVPHHMFSAAFPCPLPPRENHLFLRIEAGGTRPRLRRRSGCRHRDRPRRVTSAATGAPRKERTMTPDQDLRAAAVHYLRQWEVRDYATMRSPCTDTATVWHNDGSGDQPIDENMELLKQLAADVDTLRYDIVRQFQDGDEVLQQQVLHLTMTDGSRSEVHAAMYFRFDGGLIDRIEEYFNVVPINESMSSSGSLDQR</sequence>
<dbReference type="Proteomes" id="UP000463951">
    <property type="component" value="Chromosome"/>
</dbReference>
<protein>
    <recommendedName>
        <fullName evidence="2">SnoaL-like domain-containing protein</fullName>
    </recommendedName>
</protein>
<dbReference type="Pfam" id="PF12680">
    <property type="entry name" value="SnoaL_2"/>
    <property type="match status" value="1"/>
</dbReference>
<dbReference type="PANTHER" id="PTHR41913:SF1">
    <property type="entry name" value="DUF1684 DOMAIN-CONTAINING PROTEIN"/>
    <property type="match status" value="1"/>
</dbReference>
<dbReference type="EMBL" id="AP019620">
    <property type="protein sequence ID" value="BBJ47342.1"/>
    <property type="molecule type" value="Genomic_DNA"/>
</dbReference>
<dbReference type="PANTHER" id="PTHR41913">
    <property type="entry name" value="DUF1684 DOMAIN-CONTAINING PROTEIN"/>
    <property type="match status" value="1"/>
</dbReference>
<dbReference type="InterPro" id="IPR012467">
    <property type="entry name" value="DUF1684"/>
</dbReference>